<protein>
    <submittedName>
        <fullName evidence="1">Predicted protein</fullName>
    </submittedName>
</protein>
<evidence type="ECO:0000313" key="2">
    <source>
        <dbReference type="Proteomes" id="UP000002668"/>
    </source>
</evidence>
<dbReference type="HOGENOM" id="CLU_2441267_0_0_1"/>
<reference evidence="2" key="1">
    <citation type="journal article" date="2011" name="Nat. Commun.">
        <title>Effector diversification within compartments of the Leptosphaeria maculans genome affected by Repeat-Induced Point mutations.</title>
        <authorList>
            <person name="Rouxel T."/>
            <person name="Grandaubert J."/>
            <person name="Hane J.K."/>
            <person name="Hoede C."/>
            <person name="van de Wouw A.P."/>
            <person name="Couloux A."/>
            <person name="Dominguez V."/>
            <person name="Anthouard V."/>
            <person name="Bally P."/>
            <person name="Bourras S."/>
            <person name="Cozijnsen A.J."/>
            <person name="Ciuffetti L.M."/>
            <person name="Degrave A."/>
            <person name="Dilmaghani A."/>
            <person name="Duret L."/>
            <person name="Fudal I."/>
            <person name="Goodwin S.B."/>
            <person name="Gout L."/>
            <person name="Glaser N."/>
            <person name="Linglin J."/>
            <person name="Kema G.H.J."/>
            <person name="Lapalu N."/>
            <person name="Lawrence C.B."/>
            <person name="May K."/>
            <person name="Meyer M."/>
            <person name="Ollivier B."/>
            <person name="Poulain J."/>
            <person name="Schoch C.L."/>
            <person name="Simon A."/>
            <person name="Spatafora J.W."/>
            <person name="Stachowiak A."/>
            <person name="Turgeon B.G."/>
            <person name="Tyler B.M."/>
            <person name="Vincent D."/>
            <person name="Weissenbach J."/>
            <person name="Amselem J."/>
            <person name="Quesneville H."/>
            <person name="Oliver R.P."/>
            <person name="Wincker P."/>
            <person name="Balesdent M.-H."/>
            <person name="Howlett B.J."/>
        </authorList>
    </citation>
    <scope>NUCLEOTIDE SEQUENCE [LARGE SCALE GENOMIC DNA]</scope>
    <source>
        <strain evidence="2">JN3 / isolate v23.1.3 / race Av1-4-5-6-7-8</strain>
    </source>
</reference>
<dbReference type="AlphaFoldDB" id="E5A8D4"/>
<dbReference type="Proteomes" id="UP000002668">
    <property type="component" value="Genome"/>
</dbReference>
<organism evidence="2">
    <name type="scientific">Leptosphaeria maculans (strain JN3 / isolate v23.1.3 / race Av1-4-5-6-7-8)</name>
    <name type="common">Blackleg fungus</name>
    <name type="synonym">Phoma lingam</name>
    <dbReference type="NCBI Taxonomy" id="985895"/>
    <lineage>
        <taxon>Eukaryota</taxon>
        <taxon>Fungi</taxon>
        <taxon>Dikarya</taxon>
        <taxon>Ascomycota</taxon>
        <taxon>Pezizomycotina</taxon>
        <taxon>Dothideomycetes</taxon>
        <taxon>Pleosporomycetidae</taxon>
        <taxon>Pleosporales</taxon>
        <taxon>Pleosporineae</taxon>
        <taxon>Leptosphaeriaceae</taxon>
        <taxon>Plenodomus</taxon>
        <taxon>Plenodomus lingam/Leptosphaeria maculans species complex</taxon>
    </lineage>
</organism>
<gene>
    <name evidence="1" type="ORF">LEMA_uP074680.1</name>
</gene>
<accession>E5A8D4</accession>
<keyword evidence="2" id="KW-1185">Reference proteome</keyword>
<sequence length="90" mass="9845">MLLHAQYNAIMDACLALPTCLLASLIYPPMLCTVLVPYLPTKPTLFSCLFFYRAGLLQACSPAAHHFTCSGLEARSLPFRPLLLLGFTLG</sequence>
<proteinExistence type="predicted"/>
<dbReference type="VEuPathDB" id="FungiDB:LEMA_uP074680.1"/>
<dbReference type="InParanoid" id="E5A8D4"/>
<evidence type="ECO:0000313" key="1">
    <source>
        <dbReference type="EMBL" id="CBX99879.1"/>
    </source>
</evidence>
<dbReference type="EMBL" id="FP929137">
    <property type="protein sequence ID" value="CBX99879.1"/>
    <property type="molecule type" value="Genomic_DNA"/>
</dbReference>
<name>E5A8D4_LEPMJ</name>